<evidence type="ECO:0000313" key="3">
    <source>
        <dbReference type="EMBL" id="GAX73287.1"/>
    </source>
</evidence>
<accession>A0A250WR20</accession>
<feature type="region of interest" description="Disordered" evidence="1">
    <location>
        <begin position="392"/>
        <end position="412"/>
    </location>
</feature>
<evidence type="ECO:0000256" key="2">
    <source>
        <dbReference type="SAM" id="Phobius"/>
    </source>
</evidence>
<keyword evidence="4" id="KW-1185">Reference proteome</keyword>
<keyword evidence="2" id="KW-0472">Membrane</keyword>
<dbReference type="EMBL" id="BEGY01000003">
    <property type="protein sequence ID" value="GAX73287.1"/>
    <property type="molecule type" value="Genomic_DNA"/>
</dbReference>
<dbReference type="Proteomes" id="UP000232323">
    <property type="component" value="Unassembled WGS sequence"/>
</dbReference>
<keyword evidence="2" id="KW-1133">Transmembrane helix</keyword>
<comment type="caution">
    <text evidence="3">The sequence shown here is derived from an EMBL/GenBank/DDBJ whole genome shotgun (WGS) entry which is preliminary data.</text>
</comment>
<name>A0A250WR20_9CHLO</name>
<proteinExistence type="predicted"/>
<feature type="transmembrane region" description="Helical" evidence="2">
    <location>
        <begin position="13"/>
        <end position="33"/>
    </location>
</feature>
<dbReference type="AlphaFoldDB" id="A0A250WR20"/>
<keyword evidence="2" id="KW-0812">Transmembrane</keyword>
<feature type="compositionally biased region" description="Basic and acidic residues" evidence="1">
    <location>
        <begin position="398"/>
        <end position="412"/>
    </location>
</feature>
<organism evidence="3 4">
    <name type="scientific">Chlamydomonas eustigma</name>
    <dbReference type="NCBI Taxonomy" id="1157962"/>
    <lineage>
        <taxon>Eukaryota</taxon>
        <taxon>Viridiplantae</taxon>
        <taxon>Chlorophyta</taxon>
        <taxon>core chlorophytes</taxon>
        <taxon>Chlorophyceae</taxon>
        <taxon>CS clade</taxon>
        <taxon>Chlamydomonadales</taxon>
        <taxon>Chlamydomonadaceae</taxon>
        <taxon>Chlamydomonas</taxon>
    </lineage>
</organism>
<evidence type="ECO:0000313" key="4">
    <source>
        <dbReference type="Proteomes" id="UP000232323"/>
    </source>
</evidence>
<gene>
    <name evidence="3" type="ORF">CEUSTIGMA_g741.t1</name>
</gene>
<reference evidence="3 4" key="1">
    <citation type="submission" date="2017-08" db="EMBL/GenBank/DDBJ databases">
        <title>Acidophilic green algal genome provides insights into adaptation to an acidic environment.</title>
        <authorList>
            <person name="Hirooka S."/>
            <person name="Hirose Y."/>
            <person name="Kanesaki Y."/>
            <person name="Higuchi S."/>
            <person name="Fujiwara T."/>
            <person name="Onuma R."/>
            <person name="Era A."/>
            <person name="Ohbayashi R."/>
            <person name="Uzuka A."/>
            <person name="Nozaki H."/>
            <person name="Yoshikawa H."/>
            <person name="Miyagishima S.Y."/>
        </authorList>
    </citation>
    <scope>NUCLEOTIDE SEQUENCE [LARGE SCALE GENOMIC DNA]</scope>
    <source>
        <strain evidence="3 4">NIES-2499</strain>
    </source>
</reference>
<sequence length="438" mass="48787">MSSAELSLHSQCITAAAVILFWIIVSVFNDAVYGRYSTMRKIWSLATRGLTDSQLNCATYDFCPLHDTERQPASQEAHINSTSSHKWRSWRAHDSSFQSPCKPRLLAWSCLDVLKRATICKEHMSHEEGGKGAQAIDVADIQPRTGKLNSGQLLASSPLSHLFDKFTADTWSTLPFSLFSSPFSPAAEHDLSMESNDWTEGQGSEEWSCPEIHDYLTDSKCEQDYVGGDEYTTAQHGITLNFDEVDDSTEGKVCPGRACATKSKETEMPLLACFCCQPHSSTTGCTAHTLFRGPKAAVSKQGPKVTASAASHGRKFHSSSVATYNDFYYLRPNRMVAKSPLKYARGTHRSDKEALRNTVTAAHLDSHTPEAPSVLLHRLWTSLGVLSTTFRNPQSISHQDKPSTDDERDKRRGDGVHFHWLRNRVVWVYENGAPKELK</sequence>
<evidence type="ECO:0000256" key="1">
    <source>
        <dbReference type="SAM" id="MobiDB-lite"/>
    </source>
</evidence>
<protein>
    <submittedName>
        <fullName evidence="3">Uncharacterized protein</fullName>
    </submittedName>
</protein>